<dbReference type="GO" id="GO:0004165">
    <property type="term" value="F:delta(3)-delta(2)-enoyl-CoA isomerase activity"/>
    <property type="evidence" value="ECO:0007669"/>
    <property type="project" value="UniProtKB-EC"/>
</dbReference>
<dbReference type="EC" id="5.3.3.8" evidence="5"/>
<dbReference type="InterPro" id="IPR029045">
    <property type="entry name" value="ClpP/crotonase-like_dom_sf"/>
</dbReference>
<dbReference type="CDD" id="cd06558">
    <property type="entry name" value="crotonase-like"/>
    <property type="match status" value="1"/>
</dbReference>
<comment type="caution">
    <text evidence="7">The sequence shown here is derived from an EMBL/GenBank/DDBJ whole genome shotgun (WGS) entry which is preliminary data.</text>
</comment>
<dbReference type="SUPFAM" id="SSF52096">
    <property type="entry name" value="ClpP/crotonase"/>
    <property type="match status" value="1"/>
</dbReference>
<gene>
    <name evidence="7" type="ORF">DCAF_LOCUS3333</name>
</gene>
<evidence type="ECO:0000256" key="4">
    <source>
        <dbReference type="ARBA" id="ARBA00005254"/>
    </source>
</evidence>
<evidence type="ECO:0000256" key="5">
    <source>
        <dbReference type="ARBA" id="ARBA00012064"/>
    </source>
</evidence>
<keyword evidence="8" id="KW-1185">Reference proteome</keyword>
<dbReference type="PANTHER" id="PTHR11941">
    <property type="entry name" value="ENOYL-COA HYDRATASE-RELATED"/>
    <property type="match status" value="1"/>
</dbReference>
<comment type="catalytic activity">
    <reaction evidence="2">
        <text>a (3E)-enoyl-CoA = a 4-saturated (2E)-enoyl-CoA</text>
        <dbReference type="Rhea" id="RHEA:45228"/>
        <dbReference type="ChEBI" id="CHEBI:58521"/>
        <dbReference type="ChEBI" id="CHEBI:85097"/>
        <dbReference type="EC" id="5.3.3.8"/>
    </reaction>
</comment>
<reference evidence="7 8" key="1">
    <citation type="submission" date="2024-01" db="EMBL/GenBank/DDBJ databases">
        <authorList>
            <person name="Waweru B."/>
        </authorList>
    </citation>
    <scope>NUCLEOTIDE SEQUENCE [LARGE SCALE GENOMIC DNA]</scope>
</reference>
<name>A0AAV1QW15_9ROSI</name>
<evidence type="ECO:0000256" key="6">
    <source>
        <dbReference type="ARBA" id="ARBA00023098"/>
    </source>
</evidence>
<protein>
    <recommendedName>
        <fullName evidence="5">Delta(3)-Delta(2)-enoyl-CoA isomerase</fullName>
        <ecNumber evidence="5">5.3.3.8</ecNumber>
    </recommendedName>
</protein>
<evidence type="ECO:0000313" key="8">
    <source>
        <dbReference type="Proteomes" id="UP001314170"/>
    </source>
</evidence>
<sequence length="246" mass="27301">MCTLEKRGNIFILTLTGNDEHRLNPTLLDSIRSALHRLRSEPTSPSTVLITTAHGKYFSNGYDLSWARSTTSQSTTLSRYKMMSSKLREVASDLVSLPMPTIAAITGHASAGGMVFALCHDYMIMRRDRGFLYMSELDIGLVVPAWFMTLIECKIGDARVRRDILLKAAKWTAEMAVEKGIVDMACGSAEETVEAAIGLGEELFKRKWDGQVYAKNRMVVLGEVLDTLVSDETVGEENGKRSRSKL</sequence>
<dbReference type="EMBL" id="CAWUPB010000850">
    <property type="protein sequence ID" value="CAK7325651.1"/>
    <property type="molecule type" value="Genomic_DNA"/>
</dbReference>
<proteinExistence type="inferred from homology"/>
<evidence type="ECO:0000256" key="2">
    <source>
        <dbReference type="ARBA" id="ARBA00000765"/>
    </source>
</evidence>
<organism evidence="7 8">
    <name type="scientific">Dovyalis caffra</name>
    <dbReference type="NCBI Taxonomy" id="77055"/>
    <lineage>
        <taxon>Eukaryota</taxon>
        <taxon>Viridiplantae</taxon>
        <taxon>Streptophyta</taxon>
        <taxon>Embryophyta</taxon>
        <taxon>Tracheophyta</taxon>
        <taxon>Spermatophyta</taxon>
        <taxon>Magnoliopsida</taxon>
        <taxon>eudicotyledons</taxon>
        <taxon>Gunneridae</taxon>
        <taxon>Pentapetalae</taxon>
        <taxon>rosids</taxon>
        <taxon>fabids</taxon>
        <taxon>Malpighiales</taxon>
        <taxon>Salicaceae</taxon>
        <taxon>Flacourtieae</taxon>
        <taxon>Dovyalis</taxon>
    </lineage>
</organism>
<dbReference type="GO" id="GO:0005777">
    <property type="term" value="C:peroxisome"/>
    <property type="evidence" value="ECO:0007669"/>
    <property type="project" value="TreeGrafter"/>
</dbReference>
<comment type="similarity">
    <text evidence="4">Belongs to the enoyl-CoA hydratase/isomerase family.</text>
</comment>
<dbReference type="Proteomes" id="UP001314170">
    <property type="component" value="Unassembled WGS sequence"/>
</dbReference>
<evidence type="ECO:0000313" key="7">
    <source>
        <dbReference type="EMBL" id="CAK7325651.1"/>
    </source>
</evidence>
<dbReference type="GO" id="GO:0006635">
    <property type="term" value="P:fatty acid beta-oxidation"/>
    <property type="evidence" value="ECO:0007669"/>
    <property type="project" value="TreeGrafter"/>
</dbReference>
<accession>A0AAV1QW15</accession>
<keyword evidence="6" id="KW-0443">Lipid metabolism</keyword>
<dbReference type="PANTHER" id="PTHR11941:SF84">
    <property type="entry name" value="ENOYL-COA DELTA ISOMERASE 1, PEROXISOMAL"/>
    <property type="match status" value="1"/>
</dbReference>
<dbReference type="FunFam" id="3.90.226.10:FF:000049">
    <property type="entry name" value="Enoyl-CoA delta isomerase 3"/>
    <property type="match status" value="1"/>
</dbReference>
<evidence type="ECO:0000256" key="1">
    <source>
        <dbReference type="ARBA" id="ARBA00000452"/>
    </source>
</evidence>
<comment type="catalytic activity">
    <reaction evidence="1">
        <text>a (3Z)-enoyl-CoA = a 4-saturated (2E)-enoyl-CoA</text>
        <dbReference type="Rhea" id="RHEA:45900"/>
        <dbReference type="ChEBI" id="CHEBI:85097"/>
        <dbReference type="ChEBI" id="CHEBI:85489"/>
        <dbReference type="EC" id="5.3.3.8"/>
    </reaction>
</comment>
<dbReference type="Pfam" id="PF00378">
    <property type="entry name" value="ECH_1"/>
    <property type="match status" value="1"/>
</dbReference>
<dbReference type="AlphaFoldDB" id="A0AAV1QW15"/>
<dbReference type="InterPro" id="IPR001753">
    <property type="entry name" value="Enoyl-CoA_hydra/iso"/>
</dbReference>
<evidence type="ECO:0000256" key="3">
    <source>
        <dbReference type="ARBA" id="ARBA00005005"/>
    </source>
</evidence>
<dbReference type="Gene3D" id="3.90.226.10">
    <property type="entry name" value="2-enoyl-CoA Hydratase, Chain A, domain 1"/>
    <property type="match status" value="1"/>
</dbReference>
<comment type="pathway">
    <text evidence="3">Lipid metabolism; fatty acid beta-oxidation.</text>
</comment>